<evidence type="ECO:0000259" key="19">
    <source>
        <dbReference type="PROSITE" id="PS50109"/>
    </source>
</evidence>
<keyword evidence="13" id="KW-0902">Two-component regulatory system</keyword>
<keyword evidence="7" id="KW-0808">Transferase</keyword>
<comment type="subcellular location">
    <subcellularLocation>
        <location evidence="2">Cell membrane</location>
        <topology evidence="2">Multi-pass membrane protein</topology>
    </subcellularLocation>
</comment>
<dbReference type="Pfam" id="PF00512">
    <property type="entry name" value="HisKA"/>
    <property type="match status" value="1"/>
</dbReference>
<dbReference type="PRINTS" id="PR00344">
    <property type="entry name" value="BCTRLSENSOR"/>
</dbReference>
<reference evidence="21 22" key="1">
    <citation type="journal article" date="2018" name="ACS Chem. Biol.">
        <title>Ketoreductase domain dysfunction expands chemodiversity: malyngamide biosynthesis in the cyanobacterium Okeania hirsuta.</title>
        <authorList>
            <person name="Moss N.A."/>
            <person name="Leao T."/>
            <person name="Rankin M."/>
            <person name="McCullough T.M."/>
            <person name="Qu P."/>
            <person name="Korobeynikov A."/>
            <person name="Smith J.L."/>
            <person name="Gerwick L."/>
            <person name="Gerwick W.H."/>
        </authorList>
    </citation>
    <scope>NUCLEOTIDE SEQUENCE [LARGE SCALE GENOMIC DNA]</scope>
    <source>
        <strain evidence="21 22">PAB10Feb10-1</strain>
    </source>
</reference>
<dbReference type="InterPro" id="IPR029095">
    <property type="entry name" value="NarX-like_N"/>
</dbReference>
<evidence type="ECO:0000256" key="10">
    <source>
        <dbReference type="ARBA" id="ARBA00022777"/>
    </source>
</evidence>
<dbReference type="SMART" id="SM00388">
    <property type="entry name" value="HisKA"/>
    <property type="match status" value="1"/>
</dbReference>
<dbReference type="Pfam" id="PF13675">
    <property type="entry name" value="PilJ"/>
    <property type="match status" value="1"/>
</dbReference>
<dbReference type="PROSITE" id="PS50110">
    <property type="entry name" value="RESPONSE_REGULATORY"/>
    <property type="match status" value="2"/>
</dbReference>
<evidence type="ECO:0000256" key="3">
    <source>
        <dbReference type="ARBA" id="ARBA00006402"/>
    </source>
</evidence>
<evidence type="ECO:0000256" key="7">
    <source>
        <dbReference type="ARBA" id="ARBA00022679"/>
    </source>
</evidence>
<dbReference type="Proteomes" id="UP000269154">
    <property type="component" value="Unassembled WGS sequence"/>
</dbReference>
<proteinExistence type="inferred from homology"/>
<dbReference type="InterPro" id="IPR036097">
    <property type="entry name" value="HisK_dim/P_sf"/>
</dbReference>
<dbReference type="InterPro" id="IPR011006">
    <property type="entry name" value="CheY-like_superfamily"/>
</dbReference>
<evidence type="ECO:0000256" key="4">
    <source>
        <dbReference type="ARBA" id="ARBA00012438"/>
    </source>
</evidence>
<evidence type="ECO:0000256" key="14">
    <source>
        <dbReference type="ARBA" id="ARBA00023136"/>
    </source>
</evidence>
<dbReference type="PROSITE" id="PS50109">
    <property type="entry name" value="HIS_KIN"/>
    <property type="match status" value="1"/>
</dbReference>
<protein>
    <recommendedName>
        <fullName evidence="15">Circadian input-output histidine kinase CikA</fullName>
        <ecNumber evidence="4">2.7.13.3</ecNumber>
    </recommendedName>
</protein>
<dbReference type="GO" id="GO:0005524">
    <property type="term" value="F:ATP binding"/>
    <property type="evidence" value="ECO:0007669"/>
    <property type="project" value="UniProtKB-KW"/>
</dbReference>
<evidence type="ECO:0000256" key="13">
    <source>
        <dbReference type="ARBA" id="ARBA00023012"/>
    </source>
</evidence>
<evidence type="ECO:0000313" key="22">
    <source>
        <dbReference type="Proteomes" id="UP000269154"/>
    </source>
</evidence>
<evidence type="ECO:0000256" key="2">
    <source>
        <dbReference type="ARBA" id="ARBA00004651"/>
    </source>
</evidence>
<gene>
    <name evidence="21" type="ORF">D5R40_12235</name>
</gene>
<evidence type="ECO:0000256" key="6">
    <source>
        <dbReference type="ARBA" id="ARBA00022553"/>
    </source>
</evidence>
<dbReference type="CDD" id="cd00082">
    <property type="entry name" value="HisKA"/>
    <property type="match status" value="1"/>
</dbReference>
<keyword evidence="22" id="KW-1185">Reference proteome</keyword>
<keyword evidence="12 18" id="KW-1133">Transmembrane helix</keyword>
<dbReference type="InterPro" id="IPR003661">
    <property type="entry name" value="HisK_dim/P_dom"/>
</dbReference>
<keyword evidence="5" id="KW-1003">Cell membrane</keyword>
<keyword evidence="14 18" id="KW-0472">Membrane</keyword>
<comment type="catalytic activity">
    <reaction evidence="1">
        <text>ATP + protein L-histidine = ADP + protein N-phospho-L-histidine.</text>
        <dbReference type="EC" id="2.7.13.3"/>
    </reaction>
</comment>
<sequence>MSKKLRQPSPTNRLTVLYIAGLSVIAGLFIFEQFLVERSLKYQFTSSRVINIAGRQRMLSQKLSKAALAIQSSSNSKVRKQRQQELENVVQLFQTSHEGLQKGDSDLGLPSNNSPTVKQMFAEMDEYYQAIVKAAQGLLVIINSQSPQANTSPFVETILKNEALFLPRMNQIVFQYDAEARQKVQQTRRIENLLLTVAILLLISEGVFVFRPAVNKLQVYLEEKVKTQEQTTKIAAELEQKNQELNAALKEAQSIAKLKSEFMANMSHEIRTPMNGVIGMTGLLLDTNLNPQQRNFVEIIRSSGDNLLIIINDILDFSKIDADKLELESQAFDLRECVESCLDLLVPQATDKALDLAYIIDDYTPCRIMGDVTRLRQILVNLVSNAVKFTHSGEVVINVTAEEVNSDNSQSPTHQIHFAVRDTGIGIPPEGLKRLFQPFSQVDSSTTRKYGGTGLGLVISKKLCEMMGGQMWAESGGNVAGNPLVNQNNLASANSFAVGSTFHFTILAQSAPSIPKVYQNPQPQLNGKRILVVDNNPTNRLILKIQNKKWDIISTEVDSAAKALELLKKGKKFDLAILDMQMPEMDGLTLAAEIRKFPELKTLPLVMLTSIGSPKGNTSNLQACLNKPIKPDQLYKVLMQIFANQVVNMKNQAEIKIDSHLAIRLPLRILLAEDNVVNQKVALSMLGRMGYRPDVVSDGLETLIALEKVPYDLVLMDVQMPEMDGLEATKHICDKYGNELDNRPVIVAMTAGAMEGDREICLQTGMDDYMSKPVKIEDVQEILENWGEIIIAKKNSCATNTTVRKNSFSTISTTTITNSF</sequence>
<feature type="domain" description="Response regulatory" evidence="20">
    <location>
        <begin position="668"/>
        <end position="787"/>
    </location>
</feature>
<dbReference type="InterPro" id="IPR005467">
    <property type="entry name" value="His_kinase_dom"/>
</dbReference>
<dbReference type="Gene3D" id="3.40.50.2300">
    <property type="match status" value="2"/>
</dbReference>
<feature type="coiled-coil region" evidence="17">
    <location>
        <begin position="228"/>
        <end position="258"/>
    </location>
</feature>
<dbReference type="EC" id="2.7.13.3" evidence="4"/>
<feature type="domain" description="Response regulatory" evidence="20">
    <location>
        <begin position="529"/>
        <end position="642"/>
    </location>
</feature>
<evidence type="ECO:0000256" key="11">
    <source>
        <dbReference type="ARBA" id="ARBA00022840"/>
    </source>
</evidence>
<dbReference type="Gene3D" id="1.10.287.130">
    <property type="match status" value="1"/>
</dbReference>
<dbReference type="InterPro" id="IPR001789">
    <property type="entry name" value="Sig_transdc_resp-reg_receiver"/>
</dbReference>
<dbReference type="FunFam" id="1.10.287.130:FF:000003">
    <property type="entry name" value="Histidine kinase"/>
    <property type="match status" value="1"/>
</dbReference>
<dbReference type="InterPro" id="IPR003594">
    <property type="entry name" value="HATPase_dom"/>
</dbReference>
<evidence type="ECO:0000256" key="8">
    <source>
        <dbReference type="ARBA" id="ARBA00022692"/>
    </source>
</evidence>
<dbReference type="OrthoDB" id="5389090at2"/>
<evidence type="ECO:0000256" key="15">
    <source>
        <dbReference type="ARBA" id="ARBA00074306"/>
    </source>
</evidence>
<dbReference type="SMART" id="SM00448">
    <property type="entry name" value="REC"/>
    <property type="match status" value="2"/>
</dbReference>
<dbReference type="GO" id="GO:0000155">
    <property type="term" value="F:phosphorelay sensor kinase activity"/>
    <property type="evidence" value="ECO:0007669"/>
    <property type="project" value="InterPro"/>
</dbReference>
<dbReference type="SMART" id="SM00387">
    <property type="entry name" value="HATPase_c"/>
    <property type="match status" value="1"/>
</dbReference>
<comment type="caution">
    <text evidence="21">The sequence shown here is derived from an EMBL/GenBank/DDBJ whole genome shotgun (WGS) entry which is preliminary data.</text>
</comment>
<feature type="modified residue" description="4-aspartylphosphate" evidence="16">
    <location>
        <position position="717"/>
    </location>
</feature>
<dbReference type="RefSeq" id="WP_124145180.1">
    <property type="nucleotide sequence ID" value="NZ_CAWOKI010000071.1"/>
</dbReference>
<feature type="transmembrane region" description="Helical" evidence="18">
    <location>
        <begin position="15"/>
        <end position="36"/>
    </location>
</feature>
<evidence type="ECO:0000313" key="21">
    <source>
        <dbReference type="EMBL" id="RQH43995.1"/>
    </source>
</evidence>
<comment type="similarity">
    <text evidence="3">In the N-terminal section; belongs to the phytochrome family.</text>
</comment>
<dbReference type="Pfam" id="PF02518">
    <property type="entry name" value="HATPase_c"/>
    <property type="match status" value="1"/>
</dbReference>
<dbReference type="Gene3D" id="3.30.565.10">
    <property type="entry name" value="Histidine kinase-like ATPase, C-terminal domain"/>
    <property type="match status" value="1"/>
</dbReference>
<evidence type="ECO:0000256" key="5">
    <source>
        <dbReference type="ARBA" id="ARBA00022475"/>
    </source>
</evidence>
<dbReference type="InterPro" id="IPR036890">
    <property type="entry name" value="HATPase_C_sf"/>
</dbReference>
<keyword evidence="9" id="KW-0547">Nucleotide-binding</keyword>
<organism evidence="21 22">
    <name type="scientific">Okeania hirsuta</name>
    <dbReference type="NCBI Taxonomy" id="1458930"/>
    <lineage>
        <taxon>Bacteria</taxon>
        <taxon>Bacillati</taxon>
        <taxon>Cyanobacteriota</taxon>
        <taxon>Cyanophyceae</taxon>
        <taxon>Oscillatoriophycideae</taxon>
        <taxon>Oscillatoriales</taxon>
        <taxon>Microcoleaceae</taxon>
        <taxon>Okeania</taxon>
    </lineage>
</organism>
<dbReference type="FunFam" id="3.30.565.10:FF:000010">
    <property type="entry name" value="Sensor histidine kinase RcsC"/>
    <property type="match status" value="1"/>
</dbReference>
<dbReference type="InterPro" id="IPR004358">
    <property type="entry name" value="Sig_transdc_His_kin-like_C"/>
</dbReference>
<evidence type="ECO:0000256" key="1">
    <source>
        <dbReference type="ARBA" id="ARBA00000085"/>
    </source>
</evidence>
<keyword evidence="6 16" id="KW-0597">Phosphoprotein</keyword>
<evidence type="ECO:0000259" key="20">
    <source>
        <dbReference type="PROSITE" id="PS50110"/>
    </source>
</evidence>
<dbReference type="CDD" id="cd16922">
    <property type="entry name" value="HATPase_EvgS-ArcB-TorS-like"/>
    <property type="match status" value="1"/>
</dbReference>
<keyword evidence="8 18" id="KW-0812">Transmembrane</keyword>
<dbReference type="AlphaFoldDB" id="A0A3N6PBK6"/>
<dbReference type="SUPFAM" id="SSF52172">
    <property type="entry name" value="CheY-like"/>
    <property type="match status" value="2"/>
</dbReference>
<keyword evidence="17" id="KW-0175">Coiled coil</keyword>
<dbReference type="EMBL" id="RCBY01000056">
    <property type="protein sequence ID" value="RQH43995.1"/>
    <property type="molecule type" value="Genomic_DNA"/>
</dbReference>
<evidence type="ECO:0000256" key="18">
    <source>
        <dbReference type="SAM" id="Phobius"/>
    </source>
</evidence>
<accession>A0A3N6PBK6</accession>
<dbReference type="PANTHER" id="PTHR45339">
    <property type="entry name" value="HYBRID SIGNAL TRANSDUCTION HISTIDINE KINASE J"/>
    <property type="match status" value="1"/>
</dbReference>
<dbReference type="PANTHER" id="PTHR45339:SF1">
    <property type="entry name" value="HYBRID SIGNAL TRANSDUCTION HISTIDINE KINASE J"/>
    <property type="match status" value="1"/>
</dbReference>
<dbReference type="GO" id="GO:0005886">
    <property type="term" value="C:plasma membrane"/>
    <property type="evidence" value="ECO:0007669"/>
    <property type="project" value="UniProtKB-SubCell"/>
</dbReference>
<dbReference type="CDD" id="cd17546">
    <property type="entry name" value="REC_hyHK_CKI1_RcsC-like"/>
    <property type="match status" value="2"/>
</dbReference>
<name>A0A3N6PBK6_9CYAN</name>
<dbReference type="Pfam" id="PF00072">
    <property type="entry name" value="Response_reg"/>
    <property type="match status" value="2"/>
</dbReference>
<feature type="modified residue" description="4-aspartylphosphate" evidence="16">
    <location>
        <position position="579"/>
    </location>
</feature>
<evidence type="ECO:0000256" key="12">
    <source>
        <dbReference type="ARBA" id="ARBA00022989"/>
    </source>
</evidence>
<evidence type="ECO:0000256" key="9">
    <source>
        <dbReference type="ARBA" id="ARBA00022741"/>
    </source>
</evidence>
<evidence type="ECO:0000256" key="16">
    <source>
        <dbReference type="PROSITE-ProRule" id="PRU00169"/>
    </source>
</evidence>
<dbReference type="SUPFAM" id="SSF47384">
    <property type="entry name" value="Homodimeric domain of signal transducing histidine kinase"/>
    <property type="match status" value="1"/>
</dbReference>
<evidence type="ECO:0000256" key="17">
    <source>
        <dbReference type="SAM" id="Coils"/>
    </source>
</evidence>
<feature type="domain" description="Histidine kinase" evidence="19">
    <location>
        <begin position="265"/>
        <end position="475"/>
    </location>
</feature>
<dbReference type="SUPFAM" id="SSF55874">
    <property type="entry name" value="ATPase domain of HSP90 chaperone/DNA topoisomerase II/histidine kinase"/>
    <property type="match status" value="1"/>
</dbReference>
<keyword evidence="10" id="KW-0418">Kinase</keyword>
<keyword evidence="11" id="KW-0067">ATP-binding</keyword>